<gene>
    <name evidence="1" type="ORF">G5I_13940</name>
</gene>
<dbReference type="PANTHER" id="PTHR31511:SF12">
    <property type="entry name" value="RHO TERMINATION FACTOR N-TERMINAL DOMAIN-CONTAINING PROTEIN"/>
    <property type="match status" value="1"/>
</dbReference>
<keyword evidence="2" id="KW-1185">Reference proteome</keyword>
<dbReference type="AlphaFoldDB" id="F4X6C5"/>
<protein>
    <submittedName>
        <fullName evidence="1">Uncharacterized protein</fullName>
    </submittedName>
</protein>
<dbReference type="InParanoid" id="F4X6C5"/>
<organism evidence="2">
    <name type="scientific">Acromyrmex echinatior</name>
    <name type="common">Panamanian leafcutter ant</name>
    <name type="synonym">Acromyrmex octospinosus echinatior</name>
    <dbReference type="NCBI Taxonomy" id="103372"/>
    <lineage>
        <taxon>Eukaryota</taxon>
        <taxon>Metazoa</taxon>
        <taxon>Ecdysozoa</taxon>
        <taxon>Arthropoda</taxon>
        <taxon>Hexapoda</taxon>
        <taxon>Insecta</taxon>
        <taxon>Pterygota</taxon>
        <taxon>Neoptera</taxon>
        <taxon>Endopterygota</taxon>
        <taxon>Hymenoptera</taxon>
        <taxon>Apocrita</taxon>
        <taxon>Aculeata</taxon>
        <taxon>Formicoidea</taxon>
        <taxon>Formicidae</taxon>
        <taxon>Myrmicinae</taxon>
        <taxon>Acromyrmex</taxon>
    </lineage>
</organism>
<dbReference type="PANTHER" id="PTHR31511">
    <property type="entry name" value="PROTEIN CBG23764"/>
    <property type="match status" value="1"/>
</dbReference>
<accession>F4X6C5</accession>
<dbReference type="EMBL" id="GL888808">
    <property type="protein sequence ID" value="EGI57995.1"/>
    <property type="molecule type" value="Genomic_DNA"/>
</dbReference>
<dbReference type="Proteomes" id="UP000007755">
    <property type="component" value="Unassembled WGS sequence"/>
</dbReference>
<dbReference type="eggNOG" id="ENOG502QT5H">
    <property type="taxonomic scope" value="Eukaryota"/>
</dbReference>
<reference evidence="1" key="1">
    <citation type="submission" date="2011-02" db="EMBL/GenBank/DDBJ databases">
        <title>The genome of the leaf-cutting ant Acromyrmex echinatior suggests key adaptations to social evolution and fungus farming.</title>
        <authorList>
            <person name="Nygaard S."/>
            <person name="Zhang G."/>
        </authorList>
    </citation>
    <scope>NUCLEOTIDE SEQUENCE</scope>
</reference>
<evidence type="ECO:0000313" key="1">
    <source>
        <dbReference type="EMBL" id="EGI57995.1"/>
    </source>
</evidence>
<name>F4X6C5_ACREC</name>
<dbReference type="OrthoDB" id="7694315at2759"/>
<sequence length="182" mass="21123">MKRAVISVYSTDNAYFAWSMVAALYLTEKHVNRESSYPHYTAAVSINVYGIENKQVLPLRLTNEKKKKHVNMLYVQDPHDGIGHFAWIKNLSHLVSSQISGKKNKKFFCDRVDDKWLEFENHCNKQSAPFIVYADLACVLRKMELESENASSSSYTHEVFSIGYYVRCSYNDALSLYRFRRG</sequence>
<evidence type="ECO:0000313" key="2">
    <source>
        <dbReference type="Proteomes" id="UP000007755"/>
    </source>
</evidence>
<proteinExistence type="predicted"/>